<dbReference type="VEuPathDB" id="CryptoDB:Vbra_599"/>
<dbReference type="OrthoDB" id="550575at2759"/>
<feature type="compositionally biased region" description="Basic and acidic residues" evidence="1">
    <location>
        <begin position="139"/>
        <end position="149"/>
    </location>
</feature>
<dbReference type="PhylomeDB" id="A0A0G4F888"/>
<dbReference type="Proteomes" id="UP000041254">
    <property type="component" value="Unassembled WGS sequence"/>
</dbReference>
<organism evidence="2 3">
    <name type="scientific">Vitrella brassicaformis (strain CCMP3155)</name>
    <dbReference type="NCBI Taxonomy" id="1169540"/>
    <lineage>
        <taxon>Eukaryota</taxon>
        <taxon>Sar</taxon>
        <taxon>Alveolata</taxon>
        <taxon>Colpodellida</taxon>
        <taxon>Vitrellaceae</taxon>
        <taxon>Vitrella</taxon>
    </lineage>
</organism>
<evidence type="ECO:0000313" key="3">
    <source>
        <dbReference type="Proteomes" id="UP000041254"/>
    </source>
</evidence>
<name>A0A0G4F888_VITBC</name>
<evidence type="ECO:0000256" key="1">
    <source>
        <dbReference type="SAM" id="MobiDB-lite"/>
    </source>
</evidence>
<protein>
    <submittedName>
        <fullName evidence="2">Uncharacterized protein</fullName>
    </submittedName>
</protein>
<accession>A0A0G4F888</accession>
<feature type="region of interest" description="Disordered" evidence="1">
    <location>
        <begin position="118"/>
        <end position="149"/>
    </location>
</feature>
<sequence length="608" mass="67398">MSCLLSLQARRRLSRDELANVFGHLHPWELTPLWRRLGTPIFHESAANYTHLVIDCEDDTKRRMWEAMTLAVAHKWGKRATSIREIKHRYPTRWKGLWGGWCRGTWVALVEGHGRGRAAIAEKKRRERDAGEGIAAAPRQDDDGDRSADKGTLEMLSFEEVESFEEVGLDDNIYMTYPPPSSALPRAPTAPVHLPALKTIRSRDDECLTARVDRQWHTPAVKTLITRDSWLASWVKGGRAWVRDCEAIEVLDLNGRYADHAARVLSGAPTDGKSLAALRTLRGVGMYWNRPADIDRLREVKVARGVRQSIRELEIEMGWMPSTDASVECSQRVAQLIDAIARHEAVEKGVFALNNDSTCGTIDAELLSRSSTGPAAVQQIINQFAKRALTVVSGGEDEAVRATITDDTFPAAHTLLLIGDALDDEAKKKRTVEIASNTPSLSCVKAGDKEHGVELLGPAGEVWVFLERLQAALVSRGRERSLTLCLDLVANELTAPVHSKSSPCLWGRDSNDKLPPVEEVTMTVSVGFVDDDQFETFYSNVIATITSFNDELKGHKKTYVELLSGNLRTDFQQRFMAQQAGLSLLSGGPYKVSLDANGLCVERRNAAT</sequence>
<keyword evidence="3" id="KW-1185">Reference proteome</keyword>
<dbReference type="AlphaFoldDB" id="A0A0G4F888"/>
<gene>
    <name evidence="2" type="ORF">Vbra_599</name>
</gene>
<dbReference type="EMBL" id="CDMY01000389">
    <property type="protein sequence ID" value="CEM08936.1"/>
    <property type="molecule type" value="Genomic_DNA"/>
</dbReference>
<feature type="compositionally biased region" description="Basic and acidic residues" evidence="1">
    <location>
        <begin position="120"/>
        <end position="131"/>
    </location>
</feature>
<evidence type="ECO:0000313" key="2">
    <source>
        <dbReference type="EMBL" id="CEM08936.1"/>
    </source>
</evidence>
<dbReference type="InParanoid" id="A0A0G4F888"/>
<reference evidence="2 3" key="1">
    <citation type="submission" date="2014-11" db="EMBL/GenBank/DDBJ databases">
        <authorList>
            <person name="Zhu J."/>
            <person name="Qi W."/>
            <person name="Song R."/>
        </authorList>
    </citation>
    <scope>NUCLEOTIDE SEQUENCE [LARGE SCALE GENOMIC DNA]</scope>
</reference>
<proteinExistence type="predicted"/>